<dbReference type="GO" id="GO:0003723">
    <property type="term" value="F:RNA binding"/>
    <property type="evidence" value="ECO:0007669"/>
    <property type="project" value="UniProtKB-UniRule"/>
</dbReference>
<dbReference type="GO" id="GO:0071555">
    <property type="term" value="P:cell wall organization"/>
    <property type="evidence" value="ECO:0007669"/>
    <property type="project" value="UniProtKB-KW"/>
</dbReference>
<proteinExistence type="inferred from homology"/>
<dbReference type="PANTHER" id="PTHR34654">
    <property type="entry name" value="UPF0109 PROTEIN SCO5592"/>
    <property type="match status" value="1"/>
</dbReference>
<comment type="similarity">
    <text evidence="3">Belongs to the KhpA RNA-binding protein family.</text>
</comment>
<comment type="caution">
    <text evidence="5">The sequence shown here is derived from an EMBL/GenBank/DDBJ whole genome shotgun (WGS) entry which is preliminary data.</text>
</comment>
<dbReference type="SUPFAM" id="SSF54814">
    <property type="entry name" value="Prokaryotic type KH domain (KH-domain type II)"/>
    <property type="match status" value="1"/>
</dbReference>
<dbReference type="Pfam" id="PF13083">
    <property type="entry name" value="KH_KhpA-B"/>
    <property type="match status" value="1"/>
</dbReference>
<protein>
    <recommendedName>
        <fullName evidence="3">RNA-binding protein KhpA</fullName>
    </recommendedName>
    <alternativeName>
        <fullName evidence="3">KH-domain protein A</fullName>
    </alternativeName>
</protein>
<dbReference type="CDD" id="cd22533">
    <property type="entry name" value="KH-II_YlqC-like"/>
    <property type="match status" value="1"/>
</dbReference>
<keyword evidence="2 3" id="KW-0694">RNA-binding</keyword>
<evidence type="ECO:0000313" key="5">
    <source>
        <dbReference type="EMBL" id="PIR87159.1"/>
    </source>
</evidence>
<feature type="region of interest" description="Disordered" evidence="4">
    <location>
        <begin position="79"/>
        <end position="121"/>
    </location>
</feature>
<comment type="function">
    <text evidence="3">A probable RNA chaperone. Forms a complex with KhpB which binds to cellular RNA and controls its expression. Plays a role in peptidoglycan (PG) homeostasis and cell length regulation.</text>
</comment>
<reference evidence="6" key="1">
    <citation type="submission" date="2017-09" db="EMBL/GenBank/DDBJ databases">
        <title>Depth-based differentiation of microbial function through sediment-hosted aquifers and enrichment of novel symbionts in the deep terrestrial subsurface.</title>
        <authorList>
            <person name="Probst A.J."/>
            <person name="Ladd B."/>
            <person name="Jarett J.K."/>
            <person name="Geller-Mcgrath D.E."/>
            <person name="Sieber C.M.K."/>
            <person name="Emerson J.B."/>
            <person name="Anantharaman K."/>
            <person name="Thomas B.C."/>
            <person name="Malmstrom R."/>
            <person name="Stieglmeier M."/>
            <person name="Klingl A."/>
            <person name="Woyke T."/>
            <person name="Ryan C.M."/>
            <person name="Banfield J.F."/>
        </authorList>
    </citation>
    <scope>NUCLEOTIDE SEQUENCE [LARGE SCALE GENOMIC DNA]</scope>
</reference>
<name>A0A2H0UL76_9BACT</name>
<keyword evidence="1 3" id="KW-0963">Cytoplasm</keyword>
<sequence>MSETQVDQEFLEFVVKGIVDHPESVTVERQVDDMGVLLRLRVHAEDMGQVVGRQGATAKAIRSLLRIVGIKHNARVNLKIEEPEGSTHVPRPAADRVAEPSATPAAASDTDFGPIADELAL</sequence>
<dbReference type="Proteomes" id="UP000229526">
    <property type="component" value="Unassembled WGS sequence"/>
</dbReference>
<dbReference type="PANTHER" id="PTHR34654:SF1">
    <property type="entry name" value="RNA-BINDING PROTEIN KHPA"/>
    <property type="match status" value="1"/>
</dbReference>
<keyword evidence="3" id="KW-0133">Cell shape</keyword>
<dbReference type="EMBL" id="PFBD01000018">
    <property type="protein sequence ID" value="PIR87159.1"/>
    <property type="molecule type" value="Genomic_DNA"/>
</dbReference>
<evidence type="ECO:0000256" key="4">
    <source>
        <dbReference type="SAM" id="MobiDB-lite"/>
    </source>
</evidence>
<dbReference type="GO" id="GO:0005737">
    <property type="term" value="C:cytoplasm"/>
    <property type="evidence" value="ECO:0007669"/>
    <property type="project" value="UniProtKB-SubCell"/>
</dbReference>
<dbReference type="HAMAP" id="MF_00088">
    <property type="entry name" value="KhpA"/>
    <property type="match status" value="1"/>
</dbReference>
<dbReference type="InterPro" id="IPR020627">
    <property type="entry name" value="KhpA"/>
</dbReference>
<keyword evidence="3" id="KW-0961">Cell wall biogenesis/degradation</keyword>
<keyword evidence="3" id="KW-0143">Chaperone</keyword>
<evidence type="ECO:0000313" key="6">
    <source>
        <dbReference type="Proteomes" id="UP000229526"/>
    </source>
</evidence>
<gene>
    <name evidence="3" type="primary">khpA</name>
    <name evidence="5" type="ORF">COU11_01950</name>
</gene>
<comment type="subunit">
    <text evidence="3">Forms a complex with KhpB.</text>
</comment>
<dbReference type="AlphaFoldDB" id="A0A2H0UL76"/>
<organism evidence="5 6">
    <name type="scientific">Candidatus Harrisonbacteria bacterium CG10_big_fil_rev_8_21_14_0_10_49_15</name>
    <dbReference type="NCBI Taxonomy" id="1974587"/>
    <lineage>
        <taxon>Bacteria</taxon>
        <taxon>Candidatus Harrisoniibacteriota</taxon>
    </lineage>
</organism>
<evidence type="ECO:0000256" key="2">
    <source>
        <dbReference type="ARBA" id="ARBA00022884"/>
    </source>
</evidence>
<dbReference type="GO" id="GO:0008360">
    <property type="term" value="P:regulation of cell shape"/>
    <property type="evidence" value="ECO:0007669"/>
    <property type="project" value="UniProtKB-KW"/>
</dbReference>
<evidence type="ECO:0000256" key="1">
    <source>
        <dbReference type="ARBA" id="ARBA00022490"/>
    </source>
</evidence>
<comment type="subcellular location">
    <subcellularLocation>
        <location evidence="3">Cytoplasm</location>
    </subcellularLocation>
</comment>
<dbReference type="GO" id="GO:0009252">
    <property type="term" value="P:peptidoglycan biosynthetic process"/>
    <property type="evidence" value="ECO:0007669"/>
    <property type="project" value="UniProtKB-UniRule"/>
</dbReference>
<dbReference type="InterPro" id="IPR009019">
    <property type="entry name" value="KH_sf_prok-type"/>
</dbReference>
<accession>A0A2H0UL76</accession>
<evidence type="ECO:0000256" key="3">
    <source>
        <dbReference type="HAMAP-Rule" id="MF_00088"/>
    </source>
</evidence>